<reference evidence="3 4" key="1">
    <citation type="submission" date="2024-03" db="EMBL/GenBank/DDBJ databases">
        <title>High-quality draft genome sequence of Oceanobacter sp. wDCs-4.</title>
        <authorList>
            <person name="Dong C."/>
        </authorList>
    </citation>
    <scope>NUCLEOTIDE SEQUENCE [LARGE SCALE GENOMIC DNA]</scope>
    <source>
        <strain evidence="4">wDCs-4</strain>
    </source>
</reference>
<feature type="signal peptide" evidence="1">
    <location>
        <begin position="1"/>
        <end position="21"/>
    </location>
</feature>
<dbReference type="PANTHER" id="PTHR30383:SF24">
    <property type="entry name" value="THIOESTERASE 1_PROTEASE 1_LYSOPHOSPHOLIPASE L1"/>
    <property type="match status" value="1"/>
</dbReference>
<evidence type="ECO:0000259" key="2">
    <source>
        <dbReference type="Pfam" id="PF13472"/>
    </source>
</evidence>
<comment type="caution">
    <text evidence="3">The sequence shown here is derived from an EMBL/GenBank/DDBJ whole genome shotgun (WGS) entry which is preliminary data.</text>
</comment>
<dbReference type="InterPro" id="IPR013830">
    <property type="entry name" value="SGNH_hydro"/>
</dbReference>
<feature type="domain" description="SGNH hydrolase-type esterase" evidence="2">
    <location>
        <begin position="36"/>
        <end position="195"/>
    </location>
</feature>
<dbReference type="PANTHER" id="PTHR30383">
    <property type="entry name" value="THIOESTERASE 1/PROTEASE 1/LYSOPHOSPHOLIPASE L1"/>
    <property type="match status" value="1"/>
</dbReference>
<protein>
    <submittedName>
        <fullName evidence="3">Arylesterase</fullName>
    </submittedName>
</protein>
<feature type="chain" id="PRO_5045341538" evidence="1">
    <location>
        <begin position="22"/>
        <end position="218"/>
    </location>
</feature>
<dbReference type="EMBL" id="JBBKTX010000010">
    <property type="protein sequence ID" value="MFK4752653.1"/>
    <property type="molecule type" value="Genomic_DNA"/>
</dbReference>
<gene>
    <name evidence="3" type="ORF">WG929_09575</name>
</gene>
<proteinExistence type="predicted"/>
<dbReference type="Pfam" id="PF13472">
    <property type="entry name" value="Lipase_GDSL_2"/>
    <property type="match status" value="1"/>
</dbReference>
<sequence>MASIKILLLALVILTGLPALAEPLDSGRSTAPVILVLGDSISAGFGVPIQQGWVTLFQQQLQQRVPQVTVVNASISGDTTQGGVARLPALLKTHQPDLLLIELGGNDGLRGTPLTVIRNNIEHMITMAEHEGIMVMLLGMQIPPNYGARYADGFASIYSDLANQQETLLLPFLLEGIATQPELMQADGIHPTAAAQPAMASAVINAMTIWIEFVTNEI</sequence>
<dbReference type="SUPFAM" id="SSF52266">
    <property type="entry name" value="SGNH hydrolase"/>
    <property type="match status" value="1"/>
</dbReference>
<dbReference type="RefSeq" id="WP_369855413.1">
    <property type="nucleotide sequence ID" value="NZ_JBBKTX010000010.1"/>
</dbReference>
<name>A0ABW8NI54_9GAMM</name>
<dbReference type="Gene3D" id="3.40.50.1110">
    <property type="entry name" value="SGNH hydrolase"/>
    <property type="match status" value="1"/>
</dbReference>
<accession>A0ABW8NI54</accession>
<evidence type="ECO:0000313" key="3">
    <source>
        <dbReference type="EMBL" id="MFK4752653.1"/>
    </source>
</evidence>
<dbReference type="InterPro" id="IPR036514">
    <property type="entry name" value="SGNH_hydro_sf"/>
</dbReference>
<dbReference type="CDD" id="cd01822">
    <property type="entry name" value="Lysophospholipase_L1_like"/>
    <property type="match status" value="1"/>
</dbReference>
<keyword evidence="1" id="KW-0732">Signal</keyword>
<keyword evidence="4" id="KW-1185">Reference proteome</keyword>
<dbReference type="InterPro" id="IPR051532">
    <property type="entry name" value="Ester_Hydrolysis_Enzymes"/>
</dbReference>
<evidence type="ECO:0000256" key="1">
    <source>
        <dbReference type="SAM" id="SignalP"/>
    </source>
</evidence>
<organism evidence="3 4">
    <name type="scientific">Oceanobacter antarcticus</name>
    <dbReference type="NCBI Taxonomy" id="3133425"/>
    <lineage>
        <taxon>Bacteria</taxon>
        <taxon>Pseudomonadati</taxon>
        <taxon>Pseudomonadota</taxon>
        <taxon>Gammaproteobacteria</taxon>
        <taxon>Oceanospirillales</taxon>
        <taxon>Oceanospirillaceae</taxon>
        <taxon>Oceanobacter</taxon>
    </lineage>
</organism>
<dbReference type="Proteomes" id="UP001620597">
    <property type="component" value="Unassembled WGS sequence"/>
</dbReference>
<evidence type="ECO:0000313" key="4">
    <source>
        <dbReference type="Proteomes" id="UP001620597"/>
    </source>
</evidence>